<dbReference type="Proteomes" id="UP000617743">
    <property type="component" value="Unassembled WGS sequence"/>
</dbReference>
<feature type="region of interest" description="Disordered" evidence="1">
    <location>
        <begin position="25"/>
        <end position="68"/>
    </location>
</feature>
<comment type="caution">
    <text evidence="2">The sequence shown here is derived from an EMBL/GenBank/DDBJ whole genome shotgun (WGS) entry which is preliminary data.</text>
</comment>
<keyword evidence="3" id="KW-1185">Reference proteome</keyword>
<organism evidence="2 3">
    <name type="scientific">Streptomyces lomondensis</name>
    <dbReference type="NCBI Taxonomy" id="68229"/>
    <lineage>
        <taxon>Bacteria</taxon>
        <taxon>Bacillati</taxon>
        <taxon>Actinomycetota</taxon>
        <taxon>Actinomycetes</taxon>
        <taxon>Kitasatosporales</taxon>
        <taxon>Streptomycetaceae</taxon>
        <taxon>Streptomyces</taxon>
    </lineage>
</organism>
<evidence type="ECO:0000313" key="3">
    <source>
        <dbReference type="Proteomes" id="UP000617743"/>
    </source>
</evidence>
<reference evidence="3" key="1">
    <citation type="journal article" date="2019" name="Int. J. Syst. Evol. Microbiol.">
        <title>The Global Catalogue of Microorganisms (GCM) 10K type strain sequencing project: providing services to taxonomists for standard genome sequencing and annotation.</title>
        <authorList>
            <consortium name="The Broad Institute Genomics Platform"/>
            <consortium name="The Broad Institute Genome Sequencing Center for Infectious Disease"/>
            <person name="Wu L."/>
            <person name="Ma J."/>
        </authorList>
    </citation>
    <scope>NUCLEOTIDE SEQUENCE [LARGE SCALE GENOMIC DNA]</scope>
    <source>
        <strain evidence="3">JCM 4866</strain>
    </source>
</reference>
<sequence>MSSATPCAGSHHLSCTAGACAAIRSFTPKSGRGGGRTADGRDGGGGRAEGGGADAGRTGRGGVDPPLG</sequence>
<name>A0ABQ2X3B1_9ACTN</name>
<accession>A0ABQ2X3B1</accession>
<protein>
    <submittedName>
        <fullName evidence="2">Uncharacterized protein</fullName>
    </submittedName>
</protein>
<gene>
    <name evidence="2" type="ORF">GCM10010383_28310</name>
</gene>
<proteinExistence type="predicted"/>
<evidence type="ECO:0000313" key="2">
    <source>
        <dbReference type="EMBL" id="GGW96873.1"/>
    </source>
</evidence>
<dbReference type="EMBL" id="BMWC01000003">
    <property type="protein sequence ID" value="GGW96873.1"/>
    <property type="molecule type" value="Genomic_DNA"/>
</dbReference>
<feature type="compositionally biased region" description="Gly residues" evidence="1">
    <location>
        <begin position="45"/>
        <end position="62"/>
    </location>
</feature>
<evidence type="ECO:0000256" key="1">
    <source>
        <dbReference type="SAM" id="MobiDB-lite"/>
    </source>
</evidence>